<sequence length="190" mass="21535">MDRCAVFIDGGYVAKLLSNNFDGARIDYSKFVQHVLQGSDVLRTYYYDCPPYQSSHPTEEEAQRFAGKEKFFNALSRLPRFQVRQGKLERRGTAPNFVFQQKRVDILLGVDMVELAATRQIQKAILIAGDSDFVPAIEAVKRHGVLTVLWHGPHIRGPGNTVHDELWDQFDERFEIDLAVVAGSAPQQSR</sequence>
<dbReference type="InterPro" id="IPR021139">
    <property type="entry name" value="NYN"/>
</dbReference>
<dbReference type="AlphaFoldDB" id="A0A1V9GXW1"/>
<comment type="caution">
    <text evidence="2">The sequence shown here is derived from an EMBL/GenBank/DDBJ whole genome shotgun (WGS) entry which is preliminary data.</text>
</comment>
<dbReference type="Proteomes" id="UP000050546">
    <property type="component" value="Unassembled WGS sequence"/>
</dbReference>
<dbReference type="PANTHER" id="PTHR35458">
    <property type="entry name" value="SLR0755 PROTEIN"/>
    <property type="match status" value="1"/>
</dbReference>
<gene>
    <name evidence="2" type="ORF">IM53_001715</name>
</gene>
<reference evidence="2 3" key="2">
    <citation type="journal article" date="2017" name="Plant Pathol.">
        <title>Pathogenicity and virulence gene content of Xanthomonas strains infecting Araceae, formerly known as Xanthomonas axonopodis pv. dieffenbachiae.</title>
        <authorList>
            <person name="Constantin E.C."/>
            <person name="Haegeman A."/>
            <person name="Van Vaerenbergh J."/>
            <person name="Baeyen S."/>
            <person name="Van Malderghem C."/>
            <person name="Maes M."/>
            <person name="Cottyn B."/>
        </authorList>
    </citation>
    <scope>NUCLEOTIDE SEQUENCE [LARGE SCALE GENOMIC DNA]</scope>
    <source>
        <strain evidence="2 3">LMG 25940</strain>
    </source>
</reference>
<name>A0A1V9GXW1_9XANT</name>
<dbReference type="EMBL" id="JPYI02000095">
    <property type="protein sequence ID" value="OQP75336.1"/>
    <property type="molecule type" value="Genomic_DNA"/>
</dbReference>
<organism evidence="2 3">
    <name type="scientific">Xanthomonas phaseoli pv. dieffenbachiae</name>
    <dbReference type="NCBI Taxonomy" id="92828"/>
    <lineage>
        <taxon>Bacteria</taxon>
        <taxon>Pseudomonadati</taxon>
        <taxon>Pseudomonadota</taxon>
        <taxon>Gammaproteobacteria</taxon>
        <taxon>Lysobacterales</taxon>
        <taxon>Lysobacteraceae</taxon>
        <taxon>Xanthomonas</taxon>
    </lineage>
</organism>
<dbReference type="Gene3D" id="3.40.50.1010">
    <property type="entry name" value="5'-nuclease"/>
    <property type="match status" value="1"/>
</dbReference>
<dbReference type="PANTHER" id="PTHR35458:SF8">
    <property type="entry name" value="SLR0650 PROTEIN"/>
    <property type="match status" value="1"/>
</dbReference>
<evidence type="ECO:0000259" key="1">
    <source>
        <dbReference type="Pfam" id="PF01936"/>
    </source>
</evidence>
<evidence type="ECO:0000313" key="3">
    <source>
        <dbReference type="Proteomes" id="UP000050546"/>
    </source>
</evidence>
<dbReference type="Pfam" id="PF01936">
    <property type="entry name" value="NYN"/>
    <property type="match status" value="1"/>
</dbReference>
<evidence type="ECO:0000313" key="2">
    <source>
        <dbReference type="EMBL" id="OQP75336.1"/>
    </source>
</evidence>
<accession>A0A1V9GXW1</accession>
<proteinExistence type="predicted"/>
<dbReference type="GO" id="GO:0004540">
    <property type="term" value="F:RNA nuclease activity"/>
    <property type="evidence" value="ECO:0007669"/>
    <property type="project" value="InterPro"/>
</dbReference>
<feature type="domain" description="NYN" evidence="1">
    <location>
        <begin position="3"/>
        <end position="147"/>
    </location>
</feature>
<protein>
    <recommendedName>
        <fullName evidence="1">NYN domain-containing protein</fullName>
    </recommendedName>
</protein>
<reference evidence="2 3" key="1">
    <citation type="journal article" date="2016" name="Plant Pathol.">
        <title>Genetic characterization of strains named as Xanthomonas axonopodis pv. dieffenbachiae leads to a taxonomic revision of the X. axonopodis species complex.</title>
        <authorList>
            <person name="Constantin E.C."/>
            <person name="Cleenwerck I."/>
            <person name="Maes M."/>
            <person name="Baeyen S."/>
            <person name="Van Malderghem C."/>
            <person name="De Vos P."/>
            <person name="Cottyn B."/>
        </authorList>
    </citation>
    <scope>NUCLEOTIDE SEQUENCE [LARGE SCALE GENOMIC DNA]</scope>
    <source>
        <strain evidence="2 3">LMG 25940</strain>
    </source>
</reference>
<dbReference type="InterPro" id="IPR047140">
    <property type="entry name" value="LabA"/>
</dbReference>
<dbReference type="STRING" id="1437877.GCA_001564415_01884"/>